<accession>A0A2T1K3U0</accession>
<dbReference type="OrthoDB" id="6371650at2"/>
<dbReference type="AlphaFoldDB" id="A0A2T1K3U0"/>
<dbReference type="EMBL" id="PXNP01000110">
    <property type="protein sequence ID" value="PSF04740.1"/>
    <property type="molecule type" value="Genomic_DNA"/>
</dbReference>
<evidence type="ECO:0000313" key="2">
    <source>
        <dbReference type="Proteomes" id="UP000239866"/>
    </source>
</evidence>
<dbReference type="Proteomes" id="UP000239866">
    <property type="component" value="Unassembled WGS sequence"/>
</dbReference>
<keyword evidence="2" id="KW-1185">Reference proteome</keyword>
<dbReference type="SUPFAM" id="SSF49265">
    <property type="entry name" value="Fibronectin type III"/>
    <property type="match status" value="1"/>
</dbReference>
<gene>
    <name evidence="1" type="ORF">C7H09_18580</name>
</gene>
<proteinExistence type="predicted"/>
<sequence>MGEIDHYLLRYGKEHTIENMSNEVRMADGQTMEYEIASLTEGTWYFAIRTVDVNGLESAWSNVVSKTVSRYQ</sequence>
<dbReference type="InterPro" id="IPR036116">
    <property type="entry name" value="FN3_sf"/>
</dbReference>
<name>A0A2T1K3U0_9GAMM</name>
<organism evidence="1 2">
    <name type="scientific">Marinobacter fuscus</name>
    <dbReference type="NCBI Taxonomy" id="2109942"/>
    <lineage>
        <taxon>Bacteria</taxon>
        <taxon>Pseudomonadati</taxon>
        <taxon>Pseudomonadota</taxon>
        <taxon>Gammaproteobacteria</taxon>
        <taxon>Pseudomonadales</taxon>
        <taxon>Marinobacteraceae</taxon>
        <taxon>Marinobacter</taxon>
    </lineage>
</organism>
<evidence type="ECO:0000313" key="1">
    <source>
        <dbReference type="EMBL" id="PSF04740.1"/>
    </source>
</evidence>
<protein>
    <submittedName>
        <fullName evidence="1">Fibronectin type III domain-containing protein</fullName>
    </submittedName>
</protein>
<dbReference type="Gene3D" id="2.60.40.10">
    <property type="entry name" value="Immunoglobulins"/>
    <property type="match status" value="1"/>
</dbReference>
<dbReference type="InterPro" id="IPR013783">
    <property type="entry name" value="Ig-like_fold"/>
</dbReference>
<comment type="caution">
    <text evidence="1">The sequence shown here is derived from an EMBL/GenBank/DDBJ whole genome shotgun (WGS) entry which is preliminary data.</text>
</comment>
<reference evidence="1 2" key="1">
    <citation type="submission" date="2018-03" db="EMBL/GenBank/DDBJ databases">
        <title>Marinobacter brunus sp. nov., a marine bacterium of Gamma-proteobacteria isolated from the surface seawater of the South China Sea.</title>
        <authorList>
            <person name="Cheng H."/>
            <person name="Wu Y.-H."/>
            <person name="Xamxidin M."/>
            <person name="Xu X.-W."/>
        </authorList>
    </citation>
    <scope>NUCLEOTIDE SEQUENCE [LARGE SCALE GENOMIC DNA]</scope>
    <source>
        <strain evidence="1 2">NH169-3</strain>
    </source>
</reference>